<accession>A0A3N2H636</accession>
<dbReference type="Gene3D" id="3.40.50.1820">
    <property type="entry name" value="alpha/beta hydrolase"/>
    <property type="match status" value="1"/>
</dbReference>
<dbReference type="EMBL" id="RKHY01000001">
    <property type="protein sequence ID" value="ROS44381.1"/>
    <property type="molecule type" value="Genomic_DNA"/>
</dbReference>
<proteinExistence type="predicted"/>
<dbReference type="InterPro" id="IPR000073">
    <property type="entry name" value="AB_hydrolase_1"/>
</dbReference>
<dbReference type="GeneID" id="301848068"/>
<dbReference type="PANTHER" id="PTHR43798">
    <property type="entry name" value="MONOACYLGLYCEROL LIPASE"/>
    <property type="match status" value="1"/>
</dbReference>
<dbReference type="InterPro" id="IPR050266">
    <property type="entry name" value="AB_hydrolase_sf"/>
</dbReference>
<name>A0A3N2H636_9PSEU</name>
<dbReference type="Pfam" id="PF00561">
    <property type="entry name" value="Abhydrolase_1"/>
    <property type="match status" value="1"/>
</dbReference>
<evidence type="ECO:0000313" key="4">
    <source>
        <dbReference type="Proteomes" id="UP000274843"/>
    </source>
</evidence>
<evidence type="ECO:0000259" key="2">
    <source>
        <dbReference type="Pfam" id="PF00561"/>
    </source>
</evidence>
<dbReference type="PANTHER" id="PTHR43798:SF31">
    <property type="entry name" value="AB HYDROLASE SUPERFAMILY PROTEIN YCLE"/>
    <property type="match status" value="1"/>
</dbReference>
<keyword evidence="4" id="KW-1185">Reference proteome</keyword>
<comment type="caution">
    <text evidence="3">The sequence shown here is derived from an EMBL/GenBank/DDBJ whole genome shotgun (WGS) entry which is preliminary data.</text>
</comment>
<dbReference type="PRINTS" id="PR00111">
    <property type="entry name" value="ABHYDROLASE"/>
</dbReference>
<dbReference type="GO" id="GO:0016020">
    <property type="term" value="C:membrane"/>
    <property type="evidence" value="ECO:0007669"/>
    <property type="project" value="TreeGrafter"/>
</dbReference>
<dbReference type="RefSeq" id="WP_123686363.1">
    <property type="nucleotide sequence ID" value="NZ_RKHY01000001.1"/>
</dbReference>
<evidence type="ECO:0000313" key="3">
    <source>
        <dbReference type="EMBL" id="ROS44381.1"/>
    </source>
</evidence>
<evidence type="ECO:0000256" key="1">
    <source>
        <dbReference type="ARBA" id="ARBA00022801"/>
    </source>
</evidence>
<organism evidence="3 4">
    <name type="scientific">Amycolatopsis thermoflava</name>
    <dbReference type="NCBI Taxonomy" id="84480"/>
    <lineage>
        <taxon>Bacteria</taxon>
        <taxon>Bacillati</taxon>
        <taxon>Actinomycetota</taxon>
        <taxon>Actinomycetes</taxon>
        <taxon>Pseudonocardiales</taxon>
        <taxon>Pseudonocardiaceae</taxon>
        <taxon>Amycolatopsis</taxon>
        <taxon>Amycolatopsis methanolica group</taxon>
    </lineage>
</organism>
<dbReference type="AlphaFoldDB" id="A0A3N2H636"/>
<protein>
    <submittedName>
        <fullName evidence="3">Pimeloyl-ACP methyl ester carboxylesterase</fullName>
    </submittedName>
</protein>
<dbReference type="Proteomes" id="UP000274843">
    <property type="component" value="Unassembled WGS sequence"/>
</dbReference>
<keyword evidence="1" id="KW-0378">Hydrolase</keyword>
<dbReference type="SUPFAM" id="SSF53474">
    <property type="entry name" value="alpha/beta-Hydrolases"/>
    <property type="match status" value="1"/>
</dbReference>
<sequence length="264" mass="27899">MTRFAPVATGPRIAYRDTGQGIPLVLGHGFMLDSGLFDKVAAPLSGRCRVVTWDARGHGRTSYDGERFTLWDSARDLLALLDALGIERAVVGGHSQGGFVALSAALLAPERVAGLVLIDTTPAGQDGSALGELTAFADAWQAGGPTPELCQVLGAMVFGDGDVGPWIEKWMKQHPAEFATPFRAVMERDDLSPRLREITAPALVVHGSADSAITVAEARQWAALLPHADPVVEIDGAPHASPATHPREVAAALGRFLSERVPAF</sequence>
<dbReference type="InterPro" id="IPR029058">
    <property type="entry name" value="AB_hydrolase_fold"/>
</dbReference>
<gene>
    <name evidence="3" type="ORF">EDD35_6822</name>
</gene>
<dbReference type="GO" id="GO:0016787">
    <property type="term" value="F:hydrolase activity"/>
    <property type="evidence" value="ECO:0007669"/>
    <property type="project" value="UniProtKB-KW"/>
</dbReference>
<feature type="domain" description="AB hydrolase-1" evidence="2">
    <location>
        <begin position="23"/>
        <end position="120"/>
    </location>
</feature>
<reference evidence="3 4" key="1">
    <citation type="submission" date="2018-11" db="EMBL/GenBank/DDBJ databases">
        <title>Sequencing the genomes of 1000 actinobacteria strains.</title>
        <authorList>
            <person name="Klenk H.-P."/>
        </authorList>
    </citation>
    <scope>NUCLEOTIDE SEQUENCE [LARGE SCALE GENOMIC DNA]</scope>
    <source>
        <strain evidence="3 4">DSM 44348</strain>
    </source>
</reference>